<organism evidence="2 3">
    <name type="scientific">Pyrinomonas methylaliphatogenes</name>
    <dbReference type="NCBI Taxonomy" id="454194"/>
    <lineage>
        <taxon>Bacteria</taxon>
        <taxon>Pseudomonadati</taxon>
        <taxon>Acidobacteriota</taxon>
        <taxon>Blastocatellia</taxon>
        <taxon>Blastocatellales</taxon>
        <taxon>Pyrinomonadaceae</taxon>
        <taxon>Pyrinomonas</taxon>
    </lineage>
</organism>
<dbReference type="SUPFAM" id="SSF46689">
    <property type="entry name" value="Homeodomain-like"/>
    <property type="match status" value="1"/>
</dbReference>
<proteinExistence type="predicted"/>
<evidence type="ECO:0000256" key="1">
    <source>
        <dbReference type="SAM" id="MobiDB-lite"/>
    </source>
</evidence>
<dbReference type="Pfam" id="PF13565">
    <property type="entry name" value="HTH_32"/>
    <property type="match status" value="1"/>
</dbReference>
<gene>
    <name evidence="2" type="ORF">PYK22_01410</name>
</gene>
<protein>
    <submittedName>
        <fullName evidence="2">Transposase</fullName>
    </submittedName>
</protein>
<name>A0A0B6WWD2_9BACT</name>
<evidence type="ECO:0000313" key="2">
    <source>
        <dbReference type="EMBL" id="CDM65411.1"/>
    </source>
</evidence>
<reference evidence="2 3" key="2">
    <citation type="submission" date="2015-01" db="EMBL/GenBank/DDBJ databases">
        <title>Complete genome sequence of Pyrinomonas methylaliphatogenes type strain K22T.</title>
        <authorList>
            <person name="Lee K.C.Y."/>
            <person name="Power J.F."/>
            <person name="Dunfield P.F."/>
            <person name="Morgan X.C."/>
            <person name="Huttenhower C."/>
            <person name="Stott M.B."/>
        </authorList>
    </citation>
    <scope>NUCLEOTIDE SEQUENCE [LARGE SCALE GENOMIC DNA]</scope>
    <source>
        <strain evidence="2 3">K22</strain>
    </source>
</reference>
<dbReference type="AlphaFoldDB" id="A0A0B6WWD2"/>
<reference evidence="2 3" key="1">
    <citation type="submission" date="2013-12" db="EMBL/GenBank/DDBJ databases">
        <authorList>
            <person name="Stott M."/>
        </authorList>
    </citation>
    <scope>NUCLEOTIDE SEQUENCE [LARGE SCALE GENOMIC DNA]</scope>
    <source>
        <strain evidence="2 3">K22</strain>
    </source>
</reference>
<dbReference type="STRING" id="454194.PYK22_01410"/>
<dbReference type="EMBL" id="CBXV010000004">
    <property type="protein sequence ID" value="CDM65411.1"/>
    <property type="molecule type" value="Genomic_DNA"/>
</dbReference>
<feature type="region of interest" description="Disordered" evidence="1">
    <location>
        <begin position="141"/>
        <end position="170"/>
    </location>
</feature>
<dbReference type="Proteomes" id="UP000031518">
    <property type="component" value="Unassembled WGS sequence"/>
</dbReference>
<accession>A0A0B6WWD2</accession>
<dbReference type="InterPro" id="IPR009057">
    <property type="entry name" value="Homeodomain-like_sf"/>
</dbReference>
<evidence type="ECO:0000313" key="3">
    <source>
        <dbReference type="Proteomes" id="UP000031518"/>
    </source>
</evidence>
<feature type="region of interest" description="Disordered" evidence="1">
    <location>
        <begin position="1"/>
        <end position="21"/>
    </location>
</feature>
<sequence length="170" mass="20048">MIRVKLNAEQREELRKRSHERGIHPRTRDRLEMVRLADAGWSIPRIARHLEYHEQTVRKYIKRFVAGGFGQLPDKPHPGRQAKVTEAMLTALERLLDESNRTWSTPQLAQWLSEHFQVDVHPDHLARLLHRRGFRWKRTKRSVAHKRKDPDLQAAKAAELEVLKKSGPER</sequence>
<dbReference type="RefSeq" id="WP_157770726.1">
    <property type="nucleotide sequence ID" value="NZ_CBXV010000004.1"/>
</dbReference>
<feature type="compositionally biased region" description="Basic and acidic residues" evidence="1">
    <location>
        <begin position="158"/>
        <end position="170"/>
    </location>
</feature>
<keyword evidence="3" id="KW-1185">Reference proteome</keyword>
<dbReference type="OrthoDB" id="65256at2"/>